<keyword evidence="4" id="KW-1015">Disulfide bond</keyword>
<reference evidence="7" key="1">
    <citation type="submission" date="2022-07" db="EMBL/GenBank/DDBJ databases">
        <authorList>
            <person name="Trinca V."/>
            <person name="Uliana J.V.C."/>
            <person name="Torres T.T."/>
            <person name="Ward R.J."/>
            <person name="Monesi N."/>
        </authorList>
    </citation>
    <scope>NUCLEOTIDE SEQUENCE</scope>
    <source>
        <strain evidence="7">HSMRA1968</strain>
        <tissue evidence="7">Whole embryos</tissue>
    </source>
</reference>
<evidence type="ECO:0000256" key="1">
    <source>
        <dbReference type="ARBA" id="ARBA00022669"/>
    </source>
</evidence>
<dbReference type="PROSITE" id="PS50940">
    <property type="entry name" value="CHIT_BIND_II"/>
    <property type="match status" value="2"/>
</dbReference>
<dbReference type="SMART" id="SM00494">
    <property type="entry name" value="ChtBD2"/>
    <property type="match status" value="2"/>
</dbReference>
<organism evidence="7 8">
    <name type="scientific">Pseudolycoriella hygida</name>
    <dbReference type="NCBI Taxonomy" id="35572"/>
    <lineage>
        <taxon>Eukaryota</taxon>
        <taxon>Metazoa</taxon>
        <taxon>Ecdysozoa</taxon>
        <taxon>Arthropoda</taxon>
        <taxon>Hexapoda</taxon>
        <taxon>Insecta</taxon>
        <taxon>Pterygota</taxon>
        <taxon>Neoptera</taxon>
        <taxon>Endopterygota</taxon>
        <taxon>Diptera</taxon>
        <taxon>Nematocera</taxon>
        <taxon>Sciaroidea</taxon>
        <taxon>Sciaridae</taxon>
        <taxon>Pseudolycoriella</taxon>
    </lineage>
</organism>
<evidence type="ECO:0000313" key="7">
    <source>
        <dbReference type="EMBL" id="KAJ6647236.1"/>
    </source>
</evidence>
<dbReference type="GO" id="GO:0008061">
    <property type="term" value="F:chitin binding"/>
    <property type="evidence" value="ECO:0007669"/>
    <property type="project" value="UniProtKB-KW"/>
</dbReference>
<dbReference type="Pfam" id="PF01607">
    <property type="entry name" value="CBM_14"/>
    <property type="match status" value="2"/>
</dbReference>
<comment type="caution">
    <text evidence="7">The sequence shown here is derived from an EMBL/GenBank/DDBJ whole genome shotgun (WGS) entry which is preliminary data.</text>
</comment>
<dbReference type="InterPro" id="IPR002557">
    <property type="entry name" value="Chitin-bd_dom"/>
</dbReference>
<keyword evidence="3" id="KW-0677">Repeat</keyword>
<dbReference type="InterPro" id="IPR036508">
    <property type="entry name" value="Chitin-bd_dom_sf"/>
</dbReference>
<feature type="domain" description="Chitin-binding type-2" evidence="6">
    <location>
        <begin position="6"/>
        <end position="67"/>
    </location>
</feature>
<evidence type="ECO:0000313" key="8">
    <source>
        <dbReference type="Proteomes" id="UP001151699"/>
    </source>
</evidence>
<dbReference type="InterPro" id="IPR051940">
    <property type="entry name" value="Chitin_bind-dev_reg"/>
</dbReference>
<evidence type="ECO:0000256" key="2">
    <source>
        <dbReference type="ARBA" id="ARBA00022729"/>
    </source>
</evidence>
<dbReference type="Gene3D" id="2.170.140.10">
    <property type="entry name" value="Chitin binding domain"/>
    <property type="match status" value="2"/>
</dbReference>
<dbReference type="Proteomes" id="UP001151699">
    <property type="component" value="Chromosome A"/>
</dbReference>
<gene>
    <name evidence="7" type="primary">Aper1_5</name>
    <name evidence="7" type="ORF">Bhyg_02457</name>
</gene>
<dbReference type="AlphaFoldDB" id="A0A9Q0NCZ2"/>
<name>A0A9Q0NCZ2_9DIPT</name>
<dbReference type="SUPFAM" id="SSF57625">
    <property type="entry name" value="Invertebrate chitin-binding proteins"/>
    <property type="match status" value="2"/>
</dbReference>
<keyword evidence="1" id="KW-0147">Chitin-binding</keyword>
<dbReference type="GO" id="GO:0005576">
    <property type="term" value="C:extracellular region"/>
    <property type="evidence" value="ECO:0007669"/>
    <property type="project" value="InterPro"/>
</dbReference>
<evidence type="ECO:0000256" key="4">
    <source>
        <dbReference type="ARBA" id="ARBA00023157"/>
    </source>
</evidence>
<proteinExistence type="predicted"/>
<keyword evidence="8" id="KW-1185">Reference proteome</keyword>
<keyword evidence="2" id="KW-0732">Signal</keyword>
<sequence length="127" mass="14790">PDIPQEIQCPTGPEDPNKIVFLASNTHCSKYYICFHNNPIEMTCAANLHWNIKTNKCDTIEEAKCTVSPMPSYFPVCPRDSIGMFPHPLNCEWFLYCYYGFMTVQQCPFYYNWDRESQSCQLKPNAK</sequence>
<dbReference type="EMBL" id="WJQU01000001">
    <property type="protein sequence ID" value="KAJ6647236.1"/>
    <property type="molecule type" value="Genomic_DNA"/>
</dbReference>
<evidence type="ECO:0000256" key="5">
    <source>
        <dbReference type="ARBA" id="ARBA00023180"/>
    </source>
</evidence>
<dbReference type="OrthoDB" id="6020543at2759"/>
<dbReference type="PANTHER" id="PTHR23301">
    <property type="entry name" value="CHITIN BINDING PERITROPHIN-A"/>
    <property type="match status" value="1"/>
</dbReference>
<accession>A0A9Q0NCZ2</accession>
<keyword evidence="5" id="KW-0325">Glycoprotein</keyword>
<evidence type="ECO:0000256" key="3">
    <source>
        <dbReference type="ARBA" id="ARBA00022737"/>
    </source>
</evidence>
<feature type="non-terminal residue" evidence="7">
    <location>
        <position position="1"/>
    </location>
</feature>
<feature type="domain" description="Chitin-binding type-2" evidence="6">
    <location>
        <begin position="74"/>
        <end position="127"/>
    </location>
</feature>
<feature type="non-terminal residue" evidence="7">
    <location>
        <position position="127"/>
    </location>
</feature>
<dbReference type="PANTHER" id="PTHR23301:SF0">
    <property type="entry name" value="CHITIN-BINDING TYPE-2 DOMAIN-CONTAINING PROTEIN-RELATED"/>
    <property type="match status" value="1"/>
</dbReference>
<protein>
    <submittedName>
        <fullName evidence="7">Peritrophin-1</fullName>
    </submittedName>
</protein>
<evidence type="ECO:0000259" key="6">
    <source>
        <dbReference type="PROSITE" id="PS50940"/>
    </source>
</evidence>